<dbReference type="AlphaFoldDB" id="A0A0J7Z0T8"/>
<evidence type="ECO:0000256" key="6">
    <source>
        <dbReference type="SAM" id="Phobius"/>
    </source>
</evidence>
<feature type="transmembrane region" description="Helical" evidence="6">
    <location>
        <begin position="148"/>
        <end position="172"/>
    </location>
</feature>
<dbReference type="Proteomes" id="UP000037432">
    <property type="component" value="Unassembled WGS sequence"/>
</dbReference>
<feature type="transmembrane region" description="Helical" evidence="6">
    <location>
        <begin position="193"/>
        <end position="216"/>
    </location>
</feature>
<feature type="domain" description="ABC3 transporter permease C-terminal" evidence="7">
    <location>
        <begin position="70"/>
        <end position="177"/>
    </location>
</feature>
<evidence type="ECO:0000256" key="5">
    <source>
        <dbReference type="ARBA" id="ARBA00023136"/>
    </source>
</evidence>
<evidence type="ECO:0000259" key="7">
    <source>
        <dbReference type="Pfam" id="PF02687"/>
    </source>
</evidence>
<name>A0A0J7Z0T8_STRVR</name>
<dbReference type="RefSeq" id="WP_048585440.1">
    <property type="nucleotide sequence ID" value="NZ_LFNT01000060.1"/>
</dbReference>
<gene>
    <name evidence="8" type="ORF">ACM01_35030</name>
</gene>
<feature type="transmembrane region" description="Helical" evidence="6">
    <location>
        <begin position="66"/>
        <end position="87"/>
    </location>
</feature>
<keyword evidence="4 6" id="KW-1133">Transmembrane helix</keyword>
<feature type="transmembrane region" description="Helical" evidence="6">
    <location>
        <begin position="284"/>
        <end position="302"/>
    </location>
</feature>
<accession>A0A0J7Z0T8</accession>
<evidence type="ECO:0000256" key="3">
    <source>
        <dbReference type="ARBA" id="ARBA00022692"/>
    </source>
</evidence>
<dbReference type="EMBL" id="LFNT01000060">
    <property type="protein sequence ID" value="KMS69414.1"/>
    <property type="molecule type" value="Genomic_DNA"/>
</dbReference>
<dbReference type="Pfam" id="PF02687">
    <property type="entry name" value="FtsX"/>
    <property type="match status" value="1"/>
</dbReference>
<keyword evidence="3 6" id="KW-0812">Transmembrane</keyword>
<comment type="caution">
    <text evidence="8">The sequence shown here is derived from an EMBL/GenBank/DDBJ whole genome shotgun (WGS) entry which is preliminary data.</text>
</comment>
<feature type="transmembrane region" description="Helical" evidence="6">
    <location>
        <begin position="384"/>
        <end position="405"/>
    </location>
</feature>
<dbReference type="OrthoDB" id="5145974at2"/>
<dbReference type="PATRIC" id="fig|1938.3.peg.7303"/>
<keyword evidence="2" id="KW-1003">Cell membrane</keyword>
<evidence type="ECO:0000256" key="4">
    <source>
        <dbReference type="ARBA" id="ARBA00022989"/>
    </source>
</evidence>
<proteinExistence type="predicted"/>
<feature type="transmembrane region" description="Helical" evidence="6">
    <location>
        <begin position="322"/>
        <end position="347"/>
    </location>
</feature>
<comment type="subcellular location">
    <subcellularLocation>
        <location evidence="1">Cell membrane</location>
        <topology evidence="1">Multi-pass membrane protein</topology>
    </subcellularLocation>
</comment>
<protein>
    <submittedName>
        <fullName evidence="8">Membrane protein</fullName>
    </submittedName>
</protein>
<evidence type="ECO:0000256" key="1">
    <source>
        <dbReference type="ARBA" id="ARBA00004651"/>
    </source>
</evidence>
<reference evidence="8 9" key="1">
    <citation type="submission" date="2015-06" db="EMBL/GenBank/DDBJ databases">
        <authorList>
            <person name="Ju K.-S."/>
            <person name="Doroghazi J.R."/>
            <person name="Metcalf W.W."/>
        </authorList>
    </citation>
    <scope>NUCLEOTIDE SEQUENCE [LARGE SCALE GENOMIC DNA]</scope>
    <source>
        <strain evidence="8 9">NRRL 3414</strain>
    </source>
</reference>
<sequence>MSTDLRLAWQLTRGSDRREWWRVGLTAVGAALATGFAQAGVALASLDGYNSVPLAHGLLHAPGQRSGVIFSLALLLIPVLGFLGQTARIGAVHRDRRLAGLRLAGAAPWQVRRIAALETGIACLLGSALATAVAVPVLLSLWTSPTALAWAGMTLVALAVPALGAAAAALALRRVVASPLGWVRRVRTAQRPGRVFLAGAGLLAVLAVLTLLTPVFDRPHVFSPLPVIILAMTLLVGAAAVWLTGWSSGLLGRTLAVRAQRPALLIAAERLRDDPWAAARTHGAVLLVTVVGTGFVGVRQVLLADLHGMRREGQLGMRMEFYTAGLDLTAAAILVALGIVLSALAVGTAESLATRRRGLAVQNAAGVPRGVLARALFLETALPLIPAVVAAGAGGMAIGAGYASITTEYVVPDVPYVSLLVPLAVYACCLLAAATSLPLLHRSVRPAELRYV</sequence>
<feature type="transmembrane region" description="Helical" evidence="6">
    <location>
        <begin position="121"/>
        <end position="142"/>
    </location>
</feature>
<evidence type="ECO:0000313" key="9">
    <source>
        <dbReference type="Proteomes" id="UP000037432"/>
    </source>
</evidence>
<evidence type="ECO:0000256" key="2">
    <source>
        <dbReference type="ARBA" id="ARBA00022475"/>
    </source>
</evidence>
<feature type="transmembrane region" description="Helical" evidence="6">
    <location>
        <begin position="417"/>
        <end position="440"/>
    </location>
</feature>
<organism evidence="8 9">
    <name type="scientific">Streptomyces viridochromogenes</name>
    <dbReference type="NCBI Taxonomy" id="1938"/>
    <lineage>
        <taxon>Bacteria</taxon>
        <taxon>Bacillati</taxon>
        <taxon>Actinomycetota</taxon>
        <taxon>Actinomycetes</taxon>
        <taxon>Kitasatosporales</taxon>
        <taxon>Streptomycetaceae</taxon>
        <taxon>Streptomyces</taxon>
    </lineage>
</organism>
<evidence type="ECO:0000313" key="8">
    <source>
        <dbReference type="EMBL" id="KMS69414.1"/>
    </source>
</evidence>
<keyword evidence="5 6" id="KW-0472">Membrane</keyword>
<feature type="transmembrane region" description="Helical" evidence="6">
    <location>
        <begin position="20"/>
        <end position="46"/>
    </location>
</feature>
<feature type="transmembrane region" description="Helical" evidence="6">
    <location>
        <begin position="228"/>
        <end position="251"/>
    </location>
</feature>
<dbReference type="InterPro" id="IPR003838">
    <property type="entry name" value="ABC3_permease_C"/>
</dbReference>